<dbReference type="Pfam" id="PF00135">
    <property type="entry name" value="COesterase"/>
    <property type="match status" value="1"/>
</dbReference>
<dbReference type="SUPFAM" id="SSF53474">
    <property type="entry name" value="alpha/beta-Hydrolases"/>
    <property type="match status" value="1"/>
</dbReference>
<dbReference type="ESTHER" id="togmi-r8bln5">
    <property type="family name" value="Fungal_carboxylesterase_lipase"/>
</dbReference>
<gene>
    <name evidence="5" type="ORF">UCRPA7_4240</name>
</gene>
<dbReference type="AlphaFoldDB" id="R8BLN5"/>
<dbReference type="PANTHER" id="PTHR43918:SF4">
    <property type="entry name" value="CARBOXYLIC ESTER HYDROLASE"/>
    <property type="match status" value="1"/>
</dbReference>
<dbReference type="KEGG" id="tmn:UCRPA7_4240"/>
<organism evidence="5 6">
    <name type="scientific">Phaeoacremonium minimum (strain UCR-PA7)</name>
    <name type="common">Esca disease fungus</name>
    <name type="synonym">Togninia minima</name>
    <dbReference type="NCBI Taxonomy" id="1286976"/>
    <lineage>
        <taxon>Eukaryota</taxon>
        <taxon>Fungi</taxon>
        <taxon>Dikarya</taxon>
        <taxon>Ascomycota</taxon>
        <taxon>Pezizomycotina</taxon>
        <taxon>Sordariomycetes</taxon>
        <taxon>Sordariomycetidae</taxon>
        <taxon>Togniniales</taxon>
        <taxon>Togniniaceae</taxon>
        <taxon>Phaeoacremonium</taxon>
    </lineage>
</organism>
<name>R8BLN5_PHAM7</name>
<dbReference type="InterPro" id="IPR029058">
    <property type="entry name" value="AB_hydrolase_fold"/>
</dbReference>
<evidence type="ECO:0000256" key="2">
    <source>
        <dbReference type="ARBA" id="ARBA00022801"/>
    </source>
</evidence>
<dbReference type="Gene3D" id="3.40.50.1820">
    <property type="entry name" value="alpha/beta hydrolase"/>
    <property type="match status" value="1"/>
</dbReference>
<evidence type="ECO:0000256" key="1">
    <source>
        <dbReference type="ARBA" id="ARBA00005964"/>
    </source>
</evidence>
<dbReference type="PROSITE" id="PS00122">
    <property type="entry name" value="CARBOXYLESTERASE_B_1"/>
    <property type="match status" value="1"/>
</dbReference>
<dbReference type="InterPro" id="IPR019819">
    <property type="entry name" value="Carboxylesterase_B_CS"/>
</dbReference>
<accession>R8BLN5</accession>
<dbReference type="GO" id="GO:0052689">
    <property type="term" value="F:carboxylic ester hydrolase activity"/>
    <property type="evidence" value="ECO:0007669"/>
    <property type="project" value="TreeGrafter"/>
</dbReference>
<dbReference type="eggNOG" id="KOG1516">
    <property type="taxonomic scope" value="Eukaryota"/>
</dbReference>
<evidence type="ECO:0000256" key="3">
    <source>
        <dbReference type="RuleBase" id="RU361235"/>
    </source>
</evidence>
<dbReference type="GeneID" id="19324671"/>
<comment type="similarity">
    <text evidence="1 3">Belongs to the type-B carboxylesterase/lipase family.</text>
</comment>
<evidence type="ECO:0000259" key="4">
    <source>
        <dbReference type="Pfam" id="PF00135"/>
    </source>
</evidence>
<dbReference type="EC" id="3.1.1.-" evidence="3"/>
<dbReference type="InterPro" id="IPR050654">
    <property type="entry name" value="AChE-related_enzymes"/>
</dbReference>
<reference evidence="6" key="1">
    <citation type="journal article" date="2013" name="Genome Announc.">
        <title>Draft genome sequence of the ascomycete Phaeoacremonium aleophilum strain UCR-PA7, a causal agent of the esca disease complex in grapevines.</title>
        <authorList>
            <person name="Blanco-Ulate B."/>
            <person name="Rolshausen P."/>
            <person name="Cantu D."/>
        </authorList>
    </citation>
    <scope>NUCLEOTIDE SEQUENCE [LARGE SCALE GENOMIC DNA]</scope>
    <source>
        <strain evidence="6">UCR-PA7</strain>
    </source>
</reference>
<dbReference type="InterPro" id="IPR002018">
    <property type="entry name" value="CarbesteraseB"/>
</dbReference>
<feature type="domain" description="Carboxylesterase type B" evidence="4">
    <location>
        <begin position="16"/>
        <end position="429"/>
    </location>
</feature>
<protein>
    <recommendedName>
        <fullName evidence="3">Carboxylic ester hydrolase</fullName>
        <ecNumber evidence="3">3.1.1.-</ecNumber>
    </recommendedName>
</protein>
<dbReference type="EMBL" id="KB933100">
    <property type="protein sequence ID" value="EOO00259.1"/>
    <property type="molecule type" value="Genomic_DNA"/>
</dbReference>
<keyword evidence="6" id="KW-1185">Reference proteome</keyword>
<evidence type="ECO:0000313" key="5">
    <source>
        <dbReference type="EMBL" id="EOO00259.1"/>
    </source>
</evidence>
<dbReference type="InterPro" id="IPR019826">
    <property type="entry name" value="Carboxylesterase_B_AS"/>
</dbReference>
<evidence type="ECO:0000313" key="6">
    <source>
        <dbReference type="Proteomes" id="UP000014074"/>
    </source>
</evidence>
<dbReference type="OrthoDB" id="408631at2759"/>
<proteinExistence type="inferred from homology"/>
<dbReference type="PROSITE" id="PS00941">
    <property type="entry name" value="CARBOXYLESTERASE_B_2"/>
    <property type="match status" value="1"/>
</dbReference>
<keyword evidence="2 3" id="KW-0378">Hydrolase</keyword>
<dbReference type="PANTHER" id="PTHR43918">
    <property type="entry name" value="ACETYLCHOLINESTERASE"/>
    <property type="match status" value="1"/>
</dbReference>
<sequence>MQTLVWDMAAAWPFTLSEDCLTINVVRPSGYTKDAKLPVGVFIHGGGWTMDYSANGVYNLSFIVNESVKISKPIIAVSFDYRLSAWGFLASQDVLDAGVANLGLKDQRLALNFIKENIAAFGGDPEKVVIWGESAGGGNVWYQTTAYGGRDDGLFRGIIAESGAEGTQPKNLTAPTVRYNNITRFVGCDTAADKLACLRSVPFETLNYAITNLTSTSFYPIVDGDFIPDYSSNLLAEGKFTKTPLLAGTNSDEGTLFTATPVDSDAIIAANIKSLGPDANTTTILMSLYPNVDSLGLPSAYQTTPGASVGSQYKRAIALSTDQLFLSQRRSKTDAWAKAGVDTYAYLFDSPLSGRPASFGTSHFAEIGYVFYNTLSLGYASGQSPLENATGPVLELAKLVCHMWVSFIHDLDPNNHDIATAEKWPTYNATGGYGQVFYFHPSGVSKEQYGR</sequence>
<dbReference type="Proteomes" id="UP000014074">
    <property type="component" value="Unassembled WGS sequence"/>
</dbReference>
<dbReference type="HOGENOM" id="CLU_006586_10_6_1"/>
<dbReference type="RefSeq" id="XP_007914926.1">
    <property type="nucleotide sequence ID" value="XM_007916735.1"/>
</dbReference>